<organism evidence="1 2">
    <name type="scientific">Paraburkholderia phenoliruptrix</name>
    <dbReference type="NCBI Taxonomy" id="252970"/>
    <lineage>
        <taxon>Bacteria</taxon>
        <taxon>Pseudomonadati</taxon>
        <taxon>Pseudomonadota</taxon>
        <taxon>Betaproteobacteria</taxon>
        <taxon>Burkholderiales</taxon>
        <taxon>Burkholderiaceae</taxon>
        <taxon>Paraburkholderia</taxon>
    </lineage>
</organism>
<evidence type="ECO:0000313" key="2">
    <source>
        <dbReference type="Proteomes" id="UP000494102"/>
    </source>
</evidence>
<reference evidence="1 2" key="1">
    <citation type="submission" date="2020-04" db="EMBL/GenBank/DDBJ databases">
        <authorList>
            <person name="De Canck E."/>
        </authorList>
    </citation>
    <scope>NUCLEOTIDE SEQUENCE [LARGE SCALE GENOMIC DNA]</scope>
    <source>
        <strain evidence="1 2">LMG 9964</strain>
    </source>
</reference>
<dbReference type="AlphaFoldDB" id="A0A6J5KFY6"/>
<dbReference type="GeneID" id="27801334"/>
<protein>
    <submittedName>
        <fullName evidence="1">Uncharacterized protein</fullName>
    </submittedName>
</protein>
<dbReference type="RefSeq" id="WP_015004228.1">
    <property type="nucleotide sequence ID" value="NZ_CADILN010000015.1"/>
</dbReference>
<gene>
    <name evidence="1" type="ORF">LMG9964_06187</name>
</gene>
<accession>A0A6J5KFY6</accession>
<name>A0A6J5KFY6_9BURK</name>
<sequence>MPEETHHAWKGREIRICTIPVRYIVSRTSAPDGYVAIVRIESDGTVLADWHLPRFGERWGSAGEGRQAAFEYVVKLVDRGVFGAPAASGADA</sequence>
<dbReference type="Proteomes" id="UP000494102">
    <property type="component" value="Unassembled WGS sequence"/>
</dbReference>
<proteinExistence type="predicted"/>
<dbReference type="EMBL" id="CADILN010000015">
    <property type="protein sequence ID" value="CAB4052497.1"/>
    <property type="molecule type" value="Genomic_DNA"/>
</dbReference>
<evidence type="ECO:0000313" key="1">
    <source>
        <dbReference type="EMBL" id="CAB4052497.1"/>
    </source>
</evidence>